<dbReference type="AlphaFoldDB" id="A0A1I0UYM0"/>
<dbReference type="InterPro" id="IPR029442">
    <property type="entry name" value="GyrI-like"/>
</dbReference>
<reference evidence="3" key="1">
    <citation type="submission" date="2016-10" db="EMBL/GenBank/DDBJ databases">
        <authorList>
            <person name="Varghese N."/>
            <person name="Submissions S."/>
        </authorList>
    </citation>
    <scope>NUCLEOTIDE SEQUENCE [LARGE SCALE GENOMIC DNA]</scope>
    <source>
        <strain evidence="3">DSM 21789</strain>
    </source>
</reference>
<dbReference type="Pfam" id="PF06445">
    <property type="entry name" value="GyrI-like"/>
    <property type="match status" value="1"/>
</dbReference>
<keyword evidence="3" id="KW-1185">Reference proteome</keyword>
<sequence length="342" mass="38671">MKIAKYIFLLLLLISITISVFVATKDGNYTVTKSKQIDVSKEIVFNYVSDSKNWETINPWKRENTKVKSIQKIDGETILQNIIINEVPAELKLTFKDTLSKKTIVTWTTCGKLSFKDKFLSIINRGTHNNFAEKFENGLTILNTILTTEINTFSVKVDGFVNRDTVFYIQRVMSCKVEELPAKIKNILPKLNELLKITNTPSNGAPFIVYHSVDSLANKIVVSVAIPTKHKVFTSAGSDIHTGQTNPFQAVKATLTGNYLHKKEALTQIYDFMSKNKLERSDRNKIFEIIPINNSTEKSAAKWVTEIYIPVRPIKIAIRVEPVKKDTVNTVIESNIKNSSNP</sequence>
<feature type="domain" description="GyrI-like small molecule binding" evidence="1">
    <location>
        <begin position="166"/>
        <end position="312"/>
    </location>
</feature>
<gene>
    <name evidence="2" type="ORF">SAMN05660845_0054</name>
</gene>
<dbReference type="EMBL" id="FOJT01000001">
    <property type="protein sequence ID" value="SFA69199.1"/>
    <property type="molecule type" value="Genomic_DNA"/>
</dbReference>
<dbReference type="SUPFAM" id="SSF55136">
    <property type="entry name" value="Probable bacterial effector-binding domain"/>
    <property type="match status" value="1"/>
</dbReference>
<organism evidence="2 3">
    <name type="scientific">Flavobacterium swingsii</name>
    <dbReference type="NCBI Taxonomy" id="498292"/>
    <lineage>
        <taxon>Bacteria</taxon>
        <taxon>Pseudomonadati</taxon>
        <taxon>Bacteroidota</taxon>
        <taxon>Flavobacteriia</taxon>
        <taxon>Flavobacteriales</taxon>
        <taxon>Flavobacteriaceae</taxon>
        <taxon>Flavobacterium</taxon>
    </lineage>
</organism>
<dbReference type="Proteomes" id="UP000199604">
    <property type="component" value="Unassembled WGS sequence"/>
</dbReference>
<proteinExistence type="predicted"/>
<dbReference type="OrthoDB" id="9807923at2"/>
<evidence type="ECO:0000259" key="1">
    <source>
        <dbReference type="Pfam" id="PF06445"/>
    </source>
</evidence>
<evidence type="ECO:0000313" key="3">
    <source>
        <dbReference type="Proteomes" id="UP000199604"/>
    </source>
</evidence>
<dbReference type="Gene3D" id="3.20.80.10">
    <property type="entry name" value="Regulatory factor, effector binding domain"/>
    <property type="match status" value="1"/>
</dbReference>
<accession>A0A1I0UYM0</accession>
<dbReference type="RefSeq" id="WP_091472587.1">
    <property type="nucleotide sequence ID" value="NZ_FOJT01000001.1"/>
</dbReference>
<evidence type="ECO:0000313" key="2">
    <source>
        <dbReference type="EMBL" id="SFA69199.1"/>
    </source>
</evidence>
<dbReference type="STRING" id="498292.SAMN05660845_0054"/>
<protein>
    <recommendedName>
        <fullName evidence="1">GyrI-like small molecule binding domain-containing protein</fullName>
    </recommendedName>
</protein>
<dbReference type="InterPro" id="IPR011256">
    <property type="entry name" value="Reg_factor_effector_dom_sf"/>
</dbReference>
<name>A0A1I0UYM0_9FLAO</name>